<sequence length="101" mass="11389">MATADWWWKIQKLLPKGVTIAPIILASDKTQLSRFSGDKSAWPTKPSEHATVLIGYLPVSKLECFSKKHRSVESYQLFHTCMRSLLEPLIEAGKNGVEMLC</sequence>
<evidence type="ECO:0000313" key="1">
    <source>
        <dbReference type="EMBL" id="KAK0414400.1"/>
    </source>
</evidence>
<evidence type="ECO:0000313" key="2">
    <source>
        <dbReference type="Proteomes" id="UP001175226"/>
    </source>
</evidence>
<accession>A0AA39HYC6</accession>
<reference evidence="1" key="1">
    <citation type="submission" date="2023-06" db="EMBL/GenBank/DDBJ databases">
        <authorList>
            <consortium name="Lawrence Berkeley National Laboratory"/>
            <person name="Ahrendt S."/>
            <person name="Sahu N."/>
            <person name="Indic B."/>
            <person name="Wong-Bajracharya J."/>
            <person name="Merenyi Z."/>
            <person name="Ke H.-M."/>
            <person name="Monk M."/>
            <person name="Kocsube S."/>
            <person name="Drula E."/>
            <person name="Lipzen A."/>
            <person name="Balint B."/>
            <person name="Henrissat B."/>
            <person name="Andreopoulos B."/>
            <person name="Martin F.M."/>
            <person name="Harder C.B."/>
            <person name="Rigling D."/>
            <person name="Ford K.L."/>
            <person name="Foster G.D."/>
            <person name="Pangilinan J."/>
            <person name="Papanicolaou A."/>
            <person name="Barry K."/>
            <person name="LaButti K."/>
            <person name="Viragh M."/>
            <person name="Koriabine M."/>
            <person name="Yan M."/>
            <person name="Riley R."/>
            <person name="Champramary S."/>
            <person name="Plett K.L."/>
            <person name="Tsai I.J."/>
            <person name="Slot J."/>
            <person name="Sipos G."/>
            <person name="Plett J."/>
            <person name="Nagy L.G."/>
            <person name="Grigoriev I.V."/>
        </authorList>
    </citation>
    <scope>NUCLEOTIDE SEQUENCE</scope>
    <source>
        <strain evidence="1">FPL87.14</strain>
    </source>
</reference>
<dbReference type="AlphaFoldDB" id="A0AA39HYC6"/>
<comment type="caution">
    <text evidence="1">The sequence shown here is derived from an EMBL/GenBank/DDBJ whole genome shotgun (WGS) entry which is preliminary data.</text>
</comment>
<name>A0AA39HYC6_9AGAR</name>
<keyword evidence="2" id="KW-1185">Reference proteome</keyword>
<dbReference type="EMBL" id="JAUEPT010000831">
    <property type="protein sequence ID" value="KAK0414400.1"/>
    <property type="molecule type" value="Genomic_DNA"/>
</dbReference>
<proteinExistence type="predicted"/>
<dbReference type="Proteomes" id="UP001175226">
    <property type="component" value="Unassembled WGS sequence"/>
</dbReference>
<organism evidence="1 2">
    <name type="scientific">Armillaria borealis</name>
    <dbReference type="NCBI Taxonomy" id="47425"/>
    <lineage>
        <taxon>Eukaryota</taxon>
        <taxon>Fungi</taxon>
        <taxon>Dikarya</taxon>
        <taxon>Basidiomycota</taxon>
        <taxon>Agaricomycotina</taxon>
        <taxon>Agaricomycetes</taxon>
        <taxon>Agaricomycetidae</taxon>
        <taxon>Agaricales</taxon>
        <taxon>Marasmiineae</taxon>
        <taxon>Physalacriaceae</taxon>
        <taxon>Armillaria</taxon>
    </lineage>
</organism>
<dbReference type="Pfam" id="PF18759">
    <property type="entry name" value="Plavaka"/>
    <property type="match status" value="1"/>
</dbReference>
<protein>
    <submittedName>
        <fullName evidence="1">Uncharacterized protein</fullName>
    </submittedName>
</protein>
<dbReference type="InterPro" id="IPR041078">
    <property type="entry name" value="Plavaka"/>
</dbReference>
<gene>
    <name evidence="1" type="ORF">EV421DRAFT_1895078</name>
</gene>